<keyword evidence="2" id="KW-1185">Reference proteome</keyword>
<proteinExistence type="predicted"/>
<dbReference type="AlphaFoldDB" id="A0A3D8SEP1"/>
<organism evidence="1 2">
    <name type="scientific">Coleophoma cylindrospora</name>
    <dbReference type="NCBI Taxonomy" id="1849047"/>
    <lineage>
        <taxon>Eukaryota</taxon>
        <taxon>Fungi</taxon>
        <taxon>Dikarya</taxon>
        <taxon>Ascomycota</taxon>
        <taxon>Pezizomycotina</taxon>
        <taxon>Leotiomycetes</taxon>
        <taxon>Helotiales</taxon>
        <taxon>Dermateaceae</taxon>
        <taxon>Coleophoma</taxon>
    </lineage>
</organism>
<evidence type="ECO:0008006" key="3">
    <source>
        <dbReference type="Google" id="ProtNLM"/>
    </source>
</evidence>
<evidence type="ECO:0000313" key="2">
    <source>
        <dbReference type="Proteomes" id="UP000256645"/>
    </source>
</evidence>
<dbReference type="Proteomes" id="UP000256645">
    <property type="component" value="Unassembled WGS sequence"/>
</dbReference>
<name>A0A3D8SEP1_9HELO</name>
<dbReference type="InterPro" id="IPR003615">
    <property type="entry name" value="HNH_nuc"/>
</dbReference>
<dbReference type="OrthoDB" id="4850648at2759"/>
<sequence>MVPDEELSNYQLFRDCLSTPLIQKSTGDETKKRKARKYGRKTAIKPVTTQVAGDVNDADELAEFIDYIATEVFSVLPPELRKLSYSTWLNTTQLQTHYSLPLDLDATDEILNALSPSIIDSFQTYSLLPPNRTPVEFFTPILNTYLTVLTTAPPPPSMTKNQASECEICERSWIPLTYHHLIPREVHAKVLKRGWHTQDMLENVAWICRACHSFVHRVASNEELAKDLYTVDLLRDREDVQKFALWVSKVRWKAR</sequence>
<comment type="caution">
    <text evidence="1">The sequence shown here is derived from an EMBL/GenBank/DDBJ whole genome shotgun (WGS) entry which is preliminary data.</text>
</comment>
<dbReference type="EMBL" id="PDLM01000002">
    <property type="protein sequence ID" value="RDW84810.1"/>
    <property type="molecule type" value="Genomic_DNA"/>
</dbReference>
<dbReference type="PANTHER" id="PTHR37827">
    <property type="entry name" value="TUDOR DOMAIN-CONTAINING PROTEIN"/>
    <property type="match status" value="1"/>
</dbReference>
<evidence type="ECO:0000313" key="1">
    <source>
        <dbReference type="EMBL" id="RDW84810.1"/>
    </source>
</evidence>
<gene>
    <name evidence="1" type="ORF">BP6252_02400</name>
</gene>
<protein>
    <recommendedName>
        <fullName evidence="3">HNH domain-containing protein</fullName>
    </recommendedName>
</protein>
<dbReference type="STRING" id="1849047.A0A3D8SEP1"/>
<dbReference type="CDD" id="cd00085">
    <property type="entry name" value="HNHc"/>
    <property type="match status" value="1"/>
</dbReference>
<dbReference type="PANTHER" id="PTHR37827:SF1">
    <property type="entry name" value="HNH DOMAIN-CONTAINING PROTEIN"/>
    <property type="match status" value="1"/>
</dbReference>
<reference evidence="1 2" key="1">
    <citation type="journal article" date="2018" name="IMA Fungus">
        <title>IMA Genome-F 9: Draft genome sequence of Annulohypoxylon stygium, Aspergillus mulundensis, Berkeleyomyces basicola (syn. Thielaviopsis basicola), Ceratocystis smalleyi, two Cercospora beticola strains, Coleophoma cylindrospora, Fusarium fracticaudum, Phialophora cf. hyalina, and Morchella septimelata.</title>
        <authorList>
            <person name="Wingfield B.D."/>
            <person name="Bills G.F."/>
            <person name="Dong Y."/>
            <person name="Huang W."/>
            <person name="Nel W.J."/>
            <person name="Swalarsk-Parry B.S."/>
            <person name="Vaghefi N."/>
            <person name="Wilken P.M."/>
            <person name="An Z."/>
            <person name="de Beer Z.W."/>
            <person name="De Vos L."/>
            <person name="Chen L."/>
            <person name="Duong T.A."/>
            <person name="Gao Y."/>
            <person name="Hammerbacher A."/>
            <person name="Kikkert J.R."/>
            <person name="Li Y."/>
            <person name="Li H."/>
            <person name="Li K."/>
            <person name="Li Q."/>
            <person name="Liu X."/>
            <person name="Ma X."/>
            <person name="Naidoo K."/>
            <person name="Pethybridge S.J."/>
            <person name="Sun J."/>
            <person name="Steenkamp E.T."/>
            <person name="van der Nest M.A."/>
            <person name="van Wyk S."/>
            <person name="Wingfield M.J."/>
            <person name="Xiong C."/>
            <person name="Yue Q."/>
            <person name="Zhang X."/>
        </authorList>
    </citation>
    <scope>NUCLEOTIDE SEQUENCE [LARGE SCALE GENOMIC DNA]</scope>
    <source>
        <strain evidence="1 2">BP6252</strain>
    </source>
</reference>
<accession>A0A3D8SEP1</accession>